<proteinExistence type="predicted"/>
<dbReference type="EMBL" id="ADTV01000002">
    <property type="protein sequence ID" value="EFG85953.1"/>
    <property type="molecule type" value="Genomic_DNA"/>
</dbReference>
<dbReference type="HOGENOM" id="CLU_3382371_0_0_5"/>
<gene>
    <name evidence="1" type="ORF">GXY_00179</name>
</gene>
<name>D5QAA1_NOVHA</name>
<sequence>MMLMEMKLQVLFNLPKPLVYLLKITKHLQMPIA</sequence>
<evidence type="ECO:0000313" key="1">
    <source>
        <dbReference type="EMBL" id="EFG85953.1"/>
    </source>
</evidence>
<protein>
    <submittedName>
        <fullName evidence="1">Uncharacterized protein</fullName>
    </submittedName>
</protein>
<reference evidence="1 2" key="1">
    <citation type="journal article" date="2010" name="J. Bacteriol.">
        <title>Genome sequence of a cellulose-producing bacterium, Gluconacetobacter hansenii ATCC 23769.</title>
        <authorList>
            <person name="Iyer P.R."/>
            <person name="Geib S.M."/>
            <person name="Catchmark J."/>
            <person name="Kao T.H."/>
            <person name="Tien M."/>
        </authorList>
    </citation>
    <scope>NUCLEOTIDE SEQUENCE [LARGE SCALE GENOMIC DNA]</scope>
    <source>
        <strain evidence="1 2">ATCC 23769</strain>
    </source>
</reference>
<dbReference type="AlphaFoldDB" id="D5QAA1"/>
<comment type="caution">
    <text evidence="1">The sequence shown here is derived from an EMBL/GenBank/DDBJ whole genome shotgun (WGS) entry which is preliminary data.</text>
</comment>
<accession>D5QAA1</accession>
<organism evidence="1 2">
    <name type="scientific">Novacetimonas hansenii ATCC 23769</name>
    <dbReference type="NCBI Taxonomy" id="714995"/>
    <lineage>
        <taxon>Bacteria</taxon>
        <taxon>Pseudomonadati</taxon>
        <taxon>Pseudomonadota</taxon>
        <taxon>Alphaproteobacteria</taxon>
        <taxon>Acetobacterales</taxon>
        <taxon>Acetobacteraceae</taxon>
        <taxon>Novacetimonas</taxon>
    </lineage>
</organism>
<dbReference type="Proteomes" id="UP000006468">
    <property type="component" value="Chromosome"/>
</dbReference>
<evidence type="ECO:0000313" key="2">
    <source>
        <dbReference type="Proteomes" id="UP000006468"/>
    </source>
</evidence>